<gene>
    <name evidence="8" type="ORF">K460DRAFT_416404</name>
</gene>
<evidence type="ECO:0000256" key="3">
    <source>
        <dbReference type="ARBA" id="ARBA00022989"/>
    </source>
</evidence>
<evidence type="ECO:0000313" key="9">
    <source>
        <dbReference type="Proteomes" id="UP000800039"/>
    </source>
</evidence>
<keyword evidence="9" id="KW-1185">Reference proteome</keyword>
<proteinExistence type="predicted"/>
<feature type="transmembrane region" description="Helical" evidence="6">
    <location>
        <begin position="330"/>
        <end position="351"/>
    </location>
</feature>
<feature type="transmembrane region" description="Helical" evidence="6">
    <location>
        <begin position="52"/>
        <end position="76"/>
    </location>
</feature>
<organism evidence="8 9">
    <name type="scientific">Cucurbitaria berberidis CBS 394.84</name>
    <dbReference type="NCBI Taxonomy" id="1168544"/>
    <lineage>
        <taxon>Eukaryota</taxon>
        <taxon>Fungi</taxon>
        <taxon>Dikarya</taxon>
        <taxon>Ascomycota</taxon>
        <taxon>Pezizomycotina</taxon>
        <taxon>Dothideomycetes</taxon>
        <taxon>Pleosporomycetidae</taxon>
        <taxon>Pleosporales</taxon>
        <taxon>Pleosporineae</taxon>
        <taxon>Cucurbitariaceae</taxon>
        <taxon>Cucurbitaria</taxon>
    </lineage>
</organism>
<dbReference type="OrthoDB" id="440553at2759"/>
<evidence type="ECO:0000256" key="2">
    <source>
        <dbReference type="ARBA" id="ARBA00022692"/>
    </source>
</evidence>
<feature type="transmembrane region" description="Helical" evidence="6">
    <location>
        <begin position="143"/>
        <end position="165"/>
    </location>
</feature>
<dbReference type="GO" id="GO:0005886">
    <property type="term" value="C:plasma membrane"/>
    <property type="evidence" value="ECO:0007669"/>
    <property type="project" value="TreeGrafter"/>
</dbReference>
<evidence type="ECO:0000256" key="5">
    <source>
        <dbReference type="SAM" id="MobiDB-lite"/>
    </source>
</evidence>
<feature type="domain" description="Major facilitator superfamily (MFS) profile" evidence="7">
    <location>
        <begin position="53"/>
        <end position="557"/>
    </location>
</feature>
<dbReference type="AlphaFoldDB" id="A0A9P4GGM0"/>
<name>A0A9P4GGM0_9PLEO</name>
<feature type="transmembrane region" description="Helical" evidence="6">
    <location>
        <begin position="177"/>
        <end position="194"/>
    </location>
</feature>
<feature type="transmembrane region" description="Helical" evidence="6">
    <location>
        <begin position="534"/>
        <end position="550"/>
    </location>
</feature>
<dbReference type="PROSITE" id="PS50850">
    <property type="entry name" value="MFS"/>
    <property type="match status" value="1"/>
</dbReference>
<keyword evidence="2 6" id="KW-0812">Transmembrane</keyword>
<feature type="transmembrane region" description="Helical" evidence="6">
    <location>
        <begin position="119"/>
        <end position="137"/>
    </location>
</feature>
<accession>A0A9P4GGM0</accession>
<feature type="region of interest" description="Disordered" evidence="5">
    <location>
        <begin position="569"/>
        <end position="591"/>
    </location>
</feature>
<protein>
    <submittedName>
        <fullName evidence="8">MFS general substrate transporter</fullName>
    </submittedName>
</protein>
<dbReference type="InterPro" id="IPR036259">
    <property type="entry name" value="MFS_trans_sf"/>
</dbReference>
<feature type="transmembrane region" description="Helical" evidence="6">
    <location>
        <begin position="395"/>
        <end position="413"/>
    </location>
</feature>
<dbReference type="PANTHER" id="PTHR23501:SF43">
    <property type="entry name" value="MULTIDRUG TRANSPORTER, PUTATIVE (AFU_ORTHOLOGUE AFUA_6G03040)-RELATED"/>
    <property type="match status" value="1"/>
</dbReference>
<comment type="caution">
    <text evidence="8">The sequence shown here is derived from an EMBL/GenBank/DDBJ whole genome shotgun (WGS) entry which is preliminary data.</text>
</comment>
<sequence length="591" mass="63847">MQEPKPHVSVPRHASDANVFSGRMEDEDIGVERAMGLELDNAGYLRGLRLHLVSLSTCLCLFLVNSEVTVVGTALVSVVKDLDGINQMGWVITGYLITYTSMIIIWAKLSDIFGRKYTAIATVLVFTAFSGACGAAQTMNQMIISRVFQGIGAAGCWSVALTIGYEMVPKHQRPIQGAQFMTAGALGSLAGPLIGGGTSQNGQWRWAFLFCVPLGAATILLLLIVLPASFPFQGDPKYQHPTWRDRIARHSLARLDVAGAFLLLGATMLIVAVLLEGGLSIAWSSGPAIALFVVSGVMWIAFLGNEWFFTKHERTLEPIFPWRFLHNRPWMGTLLFSFLSGIPYNILIINVPQRYQDVTGTSPLTAAIRLIPFNIFISFTGFVVNGFIAKKGVACVWILLVGSILQVGGLAWFCVLPEDGTIPSTIYGAQVLTGLGIGAVMGITLLMPPLVVEKRDTAISSGALLQFRALGGVLGLSITTTAFNNYLKTHLSIFDSLSTSDMLKAVQSARDFSPDVQHQIVIALAKAYNLQMKILIGFSALQIFVILMIWRKGDQIRVVDARRVKAESSSASSASDTSIAANVGAEAEKTA</sequence>
<dbReference type="RefSeq" id="XP_040787649.1">
    <property type="nucleotide sequence ID" value="XM_040937802.1"/>
</dbReference>
<feature type="transmembrane region" description="Helical" evidence="6">
    <location>
        <begin position="371"/>
        <end position="388"/>
    </location>
</feature>
<dbReference type="PANTHER" id="PTHR23501">
    <property type="entry name" value="MAJOR FACILITATOR SUPERFAMILY"/>
    <property type="match status" value="1"/>
</dbReference>
<evidence type="ECO:0000313" key="8">
    <source>
        <dbReference type="EMBL" id="KAF1845086.1"/>
    </source>
</evidence>
<feature type="compositionally biased region" description="Low complexity" evidence="5">
    <location>
        <begin position="569"/>
        <end position="581"/>
    </location>
</feature>
<dbReference type="Gene3D" id="1.20.1250.20">
    <property type="entry name" value="MFS general substrate transporter like domains"/>
    <property type="match status" value="2"/>
</dbReference>
<feature type="transmembrane region" description="Helical" evidence="6">
    <location>
        <begin position="88"/>
        <end position="107"/>
    </location>
</feature>
<feature type="transmembrane region" description="Helical" evidence="6">
    <location>
        <begin position="425"/>
        <end position="446"/>
    </location>
</feature>
<reference evidence="8" key="1">
    <citation type="submission" date="2020-01" db="EMBL/GenBank/DDBJ databases">
        <authorList>
            <consortium name="DOE Joint Genome Institute"/>
            <person name="Haridas S."/>
            <person name="Albert R."/>
            <person name="Binder M."/>
            <person name="Bloem J."/>
            <person name="Labutti K."/>
            <person name="Salamov A."/>
            <person name="Andreopoulos B."/>
            <person name="Baker S.E."/>
            <person name="Barry K."/>
            <person name="Bills G."/>
            <person name="Bluhm B.H."/>
            <person name="Cannon C."/>
            <person name="Castanera R."/>
            <person name="Culley D.E."/>
            <person name="Daum C."/>
            <person name="Ezra D."/>
            <person name="Gonzalez J.B."/>
            <person name="Henrissat B."/>
            <person name="Kuo A."/>
            <person name="Liang C."/>
            <person name="Lipzen A."/>
            <person name="Lutzoni F."/>
            <person name="Magnuson J."/>
            <person name="Mondo S."/>
            <person name="Nolan M."/>
            <person name="Ohm R."/>
            <person name="Pangilinan J."/>
            <person name="Park H.-J."/>
            <person name="Ramirez L."/>
            <person name="Alfaro M."/>
            <person name="Sun H."/>
            <person name="Tritt A."/>
            <person name="Yoshinaga Y."/>
            <person name="Zwiers L.-H."/>
            <person name="Turgeon B.G."/>
            <person name="Goodwin S.B."/>
            <person name="Spatafora J.W."/>
            <person name="Crous P.W."/>
            <person name="Grigoriev I.V."/>
        </authorList>
    </citation>
    <scope>NUCLEOTIDE SEQUENCE</scope>
    <source>
        <strain evidence="8">CBS 394.84</strain>
    </source>
</reference>
<keyword evidence="4 6" id="KW-0472">Membrane</keyword>
<dbReference type="Proteomes" id="UP000800039">
    <property type="component" value="Unassembled WGS sequence"/>
</dbReference>
<dbReference type="InterPro" id="IPR011701">
    <property type="entry name" value="MFS"/>
</dbReference>
<keyword evidence="3 6" id="KW-1133">Transmembrane helix</keyword>
<dbReference type="Pfam" id="PF07690">
    <property type="entry name" value="MFS_1"/>
    <property type="match status" value="1"/>
</dbReference>
<evidence type="ECO:0000256" key="4">
    <source>
        <dbReference type="ARBA" id="ARBA00023136"/>
    </source>
</evidence>
<dbReference type="SUPFAM" id="SSF103473">
    <property type="entry name" value="MFS general substrate transporter"/>
    <property type="match status" value="1"/>
</dbReference>
<evidence type="ECO:0000256" key="1">
    <source>
        <dbReference type="ARBA" id="ARBA00004141"/>
    </source>
</evidence>
<feature type="transmembrane region" description="Helical" evidence="6">
    <location>
        <begin position="206"/>
        <end position="232"/>
    </location>
</feature>
<dbReference type="GeneID" id="63855052"/>
<evidence type="ECO:0000259" key="7">
    <source>
        <dbReference type="PROSITE" id="PS50850"/>
    </source>
</evidence>
<dbReference type="InterPro" id="IPR020846">
    <property type="entry name" value="MFS_dom"/>
</dbReference>
<evidence type="ECO:0000256" key="6">
    <source>
        <dbReference type="SAM" id="Phobius"/>
    </source>
</evidence>
<dbReference type="GO" id="GO:0022857">
    <property type="term" value="F:transmembrane transporter activity"/>
    <property type="evidence" value="ECO:0007669"/>
    <property type="project" value="InterPro"/>
</dbReference>
<dbReference type="EMBL" id="ML976616">
    <property type="protein sequence ID" value="KAF1845086.1"/>
    <property type="molecule type" value="Genomic_DNA"/>
</dbReference>
<comment type="subcellular location">
    <subcellularLocation>
        <location evidence="1">Membrane</location>
        <topology evidence="1">Multi-pass membrane protein</topology>
    </subcellularLocation>
</comment>
<feature type="transmembrane region" description="Helical" evidence="6">
    <location>
        <begin position="287"/>
        <end position="309"/>
    </location>
</feature>
<feature type="transmembrane region" description="Helical" evidence="6">
    <location>
        <begin position="253"/>
        <end position="275"/>
    </location>
</feature>
<feature type="transmembrane region" description="Helical" evidence="6">
    <location>
        <begin position="467"/>
        <end position="487"/>
    </location>
</feature>